<feature type="transmembrane region" description="Helical" evidence="1">
    <location>
        <begin position="106"/>
        <end position="126"/>
    </location>
</feature>
<accession>A0A2T1ABJ3</accession>
<name>A0A2T1ABJ3_TRISK</name>
<dbReference type="OrthoDB" id="7822309at2"/>
<evidence type="ECO:0000256" key="1">
    <source>
        <dbReference type="SAM" id="Phobius"/>
    </source>
</evidence>
<proteinExistence type="predicted"/>
<evidence type="ECO:0008006" key="4">
    <source>
        <dbReference type="Google" id="ProtNLM"/>
    </source>
</evidence>
<keyword evidence="1" id="KW-1133">Transmembrane helix</keyword>
<protein>
    <recommendedName>
        <fullName evidence="4">Peptidase M48-like protein</fullName>
    </recommendedName>
</protein>
<keyword evidence="1" id="KW-0812">Transmembrane</keyword>
<sequence length="336" mass="36628">MTVLREFQRLEAVGIWRPSPEDQRRDVIVSLGNATLTITDMRDRPLAHWSLAAVERANPGEFPALYHPDGDPGETLELAEDESTMREAIETVQNAISRARPRPGRLRVFGGIGVVACALALLAFGLPQTMRTQTLAAVSEVHRKAIGQALLGRIERVSGQACSTPEADPILKKLAERTGVRRVAVLRSGIAESLTLPGGIVLMHRSYFEDYEDPAVAAGAVLVEHVRADERDPMADILDIGGIGATFRLLTTGEIRRDTLDRYSETMLSSPRPDVESEALLAEFARAAIPSTPYAYARDVTGESTVSLIEADPMAGRELAPVLNDRDWVQLQNICG</sequence>
<dbReference type="EMBL" id="PVUF01000012">
    <property type="protein sequence ID" value="PRZ45975.1"/>
    <property type="molecule type" value="Genomic_DNA"/>
</dbReference>
<dbReference type="AlphaFoldDB" id="A0A2T1ABJ3"/>
<reference evidence="2 3" key="1">
    <citation type="submission" date="2018-03" db="EMBL/GenBank/DDBJ databases">
        <title>Genomic Encyclopedia of Archaeal and Bacterial Type Strains, Phase II (KMG-II): from individual species to whole genera.</title>
        <authorList>
            <person name="Goeker M."/>
        </authorList>
    </citation>
    <scope>NUCLEOTIDE SEQUENCE [LARGE SCALE GENOMIC DNA]</scope>
    <source>
        <strain evidence="2 3">DSM 25328</strain>
    </source>
</reference>
<gene>
    <name evidence="2" type="ORF">CLV89_11287</name>
</gene>
<evidence type="ECO:0000313" key="3">
    <source>
        <dbReference type="Proteomes" id="UP000237718"/>
    </source>
</evidence>
<organism evidence="2 3">
    <name type="scientific">Tritonibacter scottomollicae</name>
    <name type="common">Epibacterium scottomollicae</name>
    <dbReference type="NCBI Taxonomy" id="483013"/>
    <lineage>
        <taxon>Bacteria</taxon>
        <taxon>Pseudomonadati</taxon>
        <taxon>Pseudomonadota</taxon>
        <taxon>Alphaproteobacteria</taxon>
        <taxon>Rhodobacterales</taxon>
        <taxon>Paracoccaceae</taxon>
        <taxon>Tritonibacter</taxon>
    </lineage>
</organism>
<dbReference type="Proteomes" id="UP000237718">
    <property type="component" value="Unassembled WGS sequence"/>
</dbReference>
<evidence type="ECO:0000313" key="2">
    <source>
        <dbReference type="EMBL" id="PRZ45975.1"/>
    </source>
</evidence>
<comment type="caution">
    <text evidence="2">The sequence shown here is derived from an EMBL/GenBank/DDBJ whole genome shotgun (WGS) entry which is preliminary data.</text>
</comment>
<dbReference type="RefSeq" id="WP_106164826.1">
    <property type="nucleotide sequence ID" value="NZ_PVUF01000012.1"/>
</dbReference>
<keyword evidence="1" id="KW-0472">Membrane</keyword>